<dbReference type="Proteomes" id="UP000250321">
    <property type="component" value="Unassembled WGS sequence"/>
</dbReference>
<feature type="region of interest" description="Disordered" evidence="1">
    <location>
        <begin position="58"/>
        <end position="84"/>
    </location>
</feature>
<accession>A0A314Z446</accession>
<gene>
    <name evidence="2" type="ORF">Pyn_35638</name>
</gene>
<evidence type="ECO:0000256" key="1">
    <source>
        <dbReference type="SAM" id="MobiDB-lite"/>
    </source>
</evidence>
<keyword evidence="3" id="KW-1185">Reference proteome</keyword>
<evidence type="ECO:0000313" key="3">
    <source>
        <dbReference type="Proteomes" id="UP000250321"/>
    </source>
</evidence>
<reference evidence="2 3" key="1">
    <citation type="submission" date="2018-02" db="EMBL/GenBank/DDBJ databases">
        <title>Draft genome of wild Prunus yedoensis var. nudiflora.</title>
        <authorList>
            <person name="Baek S."/>
            <person name="Kim J.-H."/>
            <person name="Choi K."/>
            <person name="Kim G.-B."/>
            <person name="Cho A."/>
            <person name="Jang H."/>
            <person name="Shin C.-H."/>
            <person name="Yu H.-J."/>
            <person name="Mun J.-H."/>
        </authorList>
    </citation>
    <scope>NUCLEOTIDE SEQUENCE [LARGE SCALE GENOMIC DNA]</scope>
    <source>
        <strain evidence="3">cv. Jeju island</strain>
        <tissue evidence="2">Leaf</tissue>
    </source>
</reference>
<evidence type="ECO:0000313" key="2">
    <source>
        <dbReference type="EMBL" id="PQQ16122.1"/>
    </source>
</evidence>
<dbReference type="EMBL" id="PJQY01000203">
    <property type="protein sequence ID" value="PQQ16122.1"/>
    <property type="molecule type" value="Genomic_DNA"/>
</dbReference>
<sequence>MVIGSSYGTPFQVTNTGTPDLGSLDQLLRKQATHQRNREVSRSHPLVPLPSIKRQELASQPYHQDTSERTCTRKNGRSLRDSTLPPTTAIAGVIDELSEIMNEQSSSFKILTTTTRQVRTLRPLSNHLRHATRMRPYEMK</sequence>
<proteinExistence type="predicted"/>
<name>A0A314Z446_PRUYE</name>
<organism evidence="2 3">
    <name type="scientific">Prunus yedoensis var. nudiflora</name>
    <dbReference type="NCBI Taxonomy" id="2094558"/>
    <lineage>
        <taxon>Eukaryota</taxon>
        <taxon>Viridiplantae</taxon>
        <taxon>Streptophyta</taxon>
        <taxon>Embryophyta</taxon>
        <taxon>Tracheophyta</taxon>
        <taxon>Spermatophyta</taxon>
        <taxon>Magnoliopsida</taxon>
        <taxon>eudicotyledons</taxon>
        <taxon>Gunneridae</taxon>
        <taxon>Pentapetalae</taxon>
        <taxon>rosids</taxon>
        <taxon>fabids</taxon>
        <taxon>Rosales</taxon>
        <taxon>Rosaceae</taxon>
        <taxon>Amygdaloideae</taxon>
        <taxon>Amygdaleae</taxon>
        <taxon>Prunus</taxon>
    </lineage>
</organism>
<comment type="caution">
    <text evidence="2">The sequence shown here is derived from an EMBL/GenBank/DDBJ whole genome shotgun (WGS) entry which is preliminary data.</text>
</comment>
<protein>
    <submittedName>
        <fullName evidence="2">Uncharacterized protein</fullName>
    </submittedName>
</protein>
<dbReference type="AlphaFoldDB" id="A0A314Z446"/>